<sequence length="225" mass="24825">MHLHTGTHDVQYLWGMAVNMDTIYMTWLTGALVFILVLLATRSREMVPSGVQNAVEMIVENLSDQFHSILGPDYRKAVYMLLTLFFFIFIGNEIGLLPTPHLITSPTNDVNTTLGLAIAASLATHALYVKNKGFKEYFAHFFKPFAPFVFINLIEEIAKPITLAMRLFGNILAGEILLEVLNYLAPVGVPILWIGVSLVIGLIQAFIFTILVTAYLGGAIGEGGH</sequence>
<evidence type="ECO:0000256" key="4">
    <source>
        <dbReference type="ARBA" id="ARBA00022547"/>
    </source>
</evidence>
<feature type="transmembrane region" description="Helical" evidence="11">
    <location>
        <begin position="167"/>
        <end position="185"/>
    </location>
</feature>
<feature type="transmembrane region" description="Helical" evidence="11">
    <location>
        <begin position="22"/>
        <end position="40"/>
    </location>
</feature>
<keyword evidence="5 11" id="KW-0812">Transmembrane</keyword>
<dbReference type="AlphaFoldDB" id="A0A841R1K7"/>
<evidence type="ECO:0000256" key="6">
    <source>
        <dbReference type="ARBA" id="ARBA00022781"/>
    </source>
</evidence>
<feature type="transmembrane region" description="Helical" evidence="11">
    <location>
        <begin position="191"/>
        <end position="216"/>
    </location>
</feature>
<keyword evidence="14" id="KW-1185">Reference proteome</keyword>
<keyword evidence="3 11" id="KW-0813">Transport</keyword>
<keyword evidence="8 11" id="KW-0406">Ion transport</keyword>
<dbReference type="PANTHER" id="PTHR42823:SF3">
    <property type="entry name" value="ATP SYNTHASE SUBUNIT A, CHLOROPLASTIC"/>
    <property type="match status" value="1"/>
</dbReference>
<dbReference type="Gene3D" id="1.20.120.220">
    <property type="entry name" value="ATP synthase, F0 complex, subunit A"/>
    <property type="match status" value="1"/>
</dbReference>
<gene>
    <name evidence="11" type="primary">atpB</name>
    <name evidence="13" type="ORF">HNR45_000699</name>
</gene>
<organism evidence="13 14">
    <name type="scientific">Negativicoccus succinicivorans</name>
    <dbReference type="NCBI Taxonomy" id="620903"/>
    <lineage>
        <taxon>Bacteria</taxon>
        <taxon>Bacillati</taxon>
        <taxon>Bacillota</taxon>
        <taxon>Negativicutes</taxon>
        <taxon>Veillonellales</taxon>
        <taxon>Veillonellaceae</taxon>
        <taxon>Negativicoccus</taxon>
    </lineage>
</organism>
<comment type="caution">
    <text evidence="13">The sequence shown here is derived from an EMBL/GenBank/DDBJ whole genome shotgun (WGS) entry which is preliminary data.</text>
</comment>
<dbReference type="Pfam" id="PF00119">
    <property type="entry name" value="ATP-synt_A"/>
    <property type="match status" value="1"/>
</dbReference>
<keyword evidence="11" id="KW-1003">Cell membrane</keyword>
<evidence type="ECO:0000256" key="7">
    <source>
        <dbReference type="ARBA" id="ARBA00022989"/>
    </source>
</evidence>
<evidence type="ECO:0000256" key="12">
    <source>
        <dbReference type="RuleBase" id="RU000483"/>
    </source>
</evidence>
<keyword evidence="9 11" id="KW-0472">Membrane</keyword>
<dbReference type="HAMAP" id="MF_01393">
    <property type="entry name" value="ATP_synth_a_bact"/>
    <property type="match status" value="1"/>
</dbReference>
<keyword evidence="4 11" id="KW-0138">CF(0)</keyword>
<evidence type="ECO:0000256" key="5">
    <source>
        <dbReference type="ARBA" id="ARBA00022692"/>
    </source>
</evidence>
<dbReference type="PANTHER" id="PTHR42823">
    <property type="entry name" value="ATP SYNTHASE SUBUNIT A, CHLOROPLASTIC"/>
    <property type="match status" value="1"/>
</dbReference>
<protein>
    <recommendedName>
        <fullName evidence="11 12">ATP synthase subunit a</fullName>
    </recommendedName>
    <alternativeName>
        <fullName evidence="11">ATP synthase F0 sector subunit a</fullName>
    </alternativeName>
    <alternativeName>
        <fullName evidence="11">F-ATPase subunit 6</fullName>
    </alternativeName>
</protein>
<feature type="transmembrane region" description="Helical" evidence="11">
    <location>
        <begin position="77"/>
        <end position="98"/>
    </location>
</feature>
<evidence type="ECO:0000256" key="1">
    <source>
        <dbReference type="ARBA" id="ARBA00004141"/>
    </source>
</evidence>
<evidence type="ECO:0000256" key="3">
    <source>
        <dbReference type="ARBA" id="ARBA00022448"/>
    </source>
</evidence>
<comment type="similarity">
    <text evidence="2 11 12">Belongs to the ATPase A chain family.</text>
</comment>
<evidence type="ECO:0000256" key="2">
    <source>
        <dbReference type="ARBA" id="ARBA00006810"/>
    </source>
</evidence>
<dbReference type="GO" id="GO:0046933">
    <property type="term" value="F:proton-transporting ATP synthase activity, rotational mechanism"/>
    <property type="evidence" value="ECO:0007669"/>
    <property type="project" value="UniProtKB-UniRule"/>
</dbReference>
<dbReference type="GO" id="GO:0005886">
    <property type="term" value="C:plasma membrane"/>
    <property type="evidence" value="ECO:0007669"/>
    <property type="project" value="UniProtKB-SubCell"/>
</dbReference>
<evidence type="ECO:0000256" key="11">
    <source>
        <dbReference type="HAMAP-Rule" id="MF_01393"/>
    </source>
</evidence>
<accession>A0A841R1K7</accession>
<evidence type="ECO:0000256" key="8">
    <source>
        <dbReference type="ARBA" id="ARBA00023065"/>
    </source>
</evidence>
<dbReference type="InterPro" id="IPR045082">
    <property type="entry name" value="ATP_syn_F0_a_bact/chloroplast"/>
</dbReference>
<evidence type="ECO:0000256" key="10">
    <source>
        <dbReference type="ARBA" id="ARBA00023310"/>
    </source>
</evidence>
<dbReference type="EMBL" id="JACHHI010000003">
    <property type="protein sequence ID" value="MBB6477666.1"/>
    <property type="molecule type" value="Genomic_DNA"/>
</dbReference>
<evidence type="ECO:0000313" key="14">
    <source>
        <dbReference type="Proteomes" id="UP000591941"/>
    </source>
</evidence>
<dbReference type="SUPFAM" id="SSF81336">
    <property type="entry name" value="F1F0 ATP synthase subunit A"/>
    <property type="match status" value="1"/>
</dbReference>
<evidence type="ECO:0000313" key="13">
    <source>
        <dbReference type="EMBL" id="MBB6477666.1"/>
    </source>
</evidence>
<proteinExistence type="inferred from homology"/>
<dbReference type="NCBIfam" id="TIGR01131">
    <property type="entry name" value="ATP_synt_6_or_A"/>
    <property type="match status" value="1"/>
</dbReference>
<dbReference type="InterPro" id="IPR000568">
    <property type="entry name" value="ATP_synth_F0_asu"/>
</dbReference>
<dbReference type="OrthoDB" id="9789241at2"/>
<dbReference type="GeneID" id="93485965"/>
<comment type="function">
    <text evidence="11 12">Key component of the proton channel; it plays a direct role in the translocation of protons across the membrane.</text>
</comment>
<dbReference type="Proteomes" id="UP000591941">
    <property type="component" value="Unassembled WGS sequence"/>
</dbReference>
<evidence type="ECO:0000256" key="9">
    <source>
        <dbReference type="ARBA" id="ARBA00023136"/>
    </source>
</evidence>
<dbReference type="CDD" id="cd00310">
    <property type="entry name" value="ATP-synt_Fo_a_6"/>
    <property type="match status" value="1"/>
</dbReference>
<name>A0A841R1K7_9FIRM</name>
<keyword evidence="6 11" id="KW-0375">Hydrogen ion transport</keyword>
<reference evidence="13 14" key="1">
    <citation type="submission" date="2020-08" db="EMBL/GenBank/DDBJ databases">
        <title>Genomic Encyclopedia of Type Strains, Phase IV (KMG-IV): sequencing the most valuable type-strain genomes for metagenomic binning, comparative biology and taxonomic classification.</title>
        <authorList>
            <person name="Goeker M."/>
        </authorList>
    </citation>
    <scope>NUCLEOTIDE SEQUENCE [LARGE SCALE GENOMIC DNA]</scope>
    <source>
        <strain evidence="13 14">DSM 21255</strain>
    </source>
</reference>
<dbReference type="PRINTS" id="PR00123">
    <property type="entry name" value="ATPASEA"/>
</dbReference>
<comment type="subcellular location">
    <subcellularLocation>
        <location evidence="11 12">Cell membrane</location>
        <topology evidence="11 12">Multi-pass membrane protein</topology>
    </subcellularLocation>
    <subcellularLocation>
        <location evidence="1">Membrane</location>
        <topology evidence="1">Multi-pass membrane protein</topology>
    </subcellularLocation>
</comment>
<dbReference type="InterPro" id="IPR023011">
    <property type="entry name" value="ATP_synth_F0_asu_AS"/>
</dbReference>
<keyword evidence="10 11" id="KW-0066">ATP synthesis</keyword>
<keyword evidence="7 11" id="KW-1133">Transmembrane helix</keyword>
<dbReference type="InterPro" id="IPR035908">
    <property type="entry name" value="F0_ATP_A_sf"/>
</dbReference>
<feature type="transmembrane region" description="Helical" evidence="11">
    <location>
        <begin position="110"/>
        <end position="129"/>
    </location>
</feature>
<dbReference type="GO" id="GO:0045259">
    <property type="term" value="C:proton-transporting ATP synthase complex"/>
    <property type="evidence" value="ECO:0007669"/>
    <property type="project" value="UniProtKB-KW"/>
</dbReference>
<dbReference type="PROSITE" id="PS00449">
    <property type="entry name" value="ATPASE_A"/>
    <property type="match status" value="1"/>
</dbReference>
<dbReference type="RefSeq" id="WP_024049073.1">
    <property type="nucleotide sequence ID" value="NZ_CABWNB010000002.1"/>
</dbReference>
<dbReference type="GO" id="GO:0042777">
    <property type="term" value="P:proton motive force-driven plasma membrane ATP synthesis"/>
    <property type="evidence" value="ECO:0007669"/>
    <property type="project" value="TreeGrafter"/>
</dbReference>